<reference evidence="7 8" key="1">
    <citation type="submission" date="2016-03" db="EMBL/GenBank/DDBJ databases">
        <authorList>
            <person name="Ploux O."/>
        </authorList>
    </citation>
    <scope>NUCLEOTIDE SEQUENCE [LARGE SCALE GENOMIC DNA]</scope>
    <source>
        <strain evidence="7 8">R-45370</strain>
    </source>
</reference>
<evidence type="ECO:0000259" key="6">
    <source>
        <dbReference type="Pfam" id="PF00291"/>
    </source>
</evidence>
<feature type="active site" description="Nucleophile" evidence="4">
    <location>
        <position position="85"/>
    </location>
</feature>
<evidence type="ECO:0000256" key="2">
    <source>
        <dbReference type="ARBA" id="ARBA00008639"/>
    </source>
</evidence>
<dbReference type="InterPro" id="IPR027278">
    <property type="entry name" value="ACCD_DCysDesulf"/>
</dbReference>
<dbReference type="Gene3D" id="3.40.50.1100">
    <property type="match status" value="2"/>
</dbReference>
<dbReference type="AlphaFoldDB" id="A0A177N8Z5"/>
<evidence type="ECO:0000313" key="7">
    <source>
        <dbReference type="EMBL" id="OAI14365.1"/>
    </source>
</evidence>
<evidence type="ECO:0000313" key="8">
    <source>
        <dbReference type="Proteomes" id="UP000078476"/>
    </source>
</evidence>
<evidence type="ECO:0000256" key="3">
    <source>
        <dbReference type="ARBA" id="ARBA00022898"/>
    </source>
</evidence>
<dbReference type="InterPro" id="IPR001926">
    <property type="entry name" value="TrpB-like_PALP"/>
</dbReference>
<evidence type="ECO:0000256" key="5">
    <source>
        <dbReference type="PIRSR" id="PIRSR006278-2"/>
    </source>
</evidence>
<dbReference type="PANTHER" id="PTHR43780:SF2">
    <property type="entry name" value="1-AMINOCYCLOPROPANE-1-CARBOXYLATE DEAMINASE-RELATED"/>
    <property type="match status" value="1"/>
</dbReference>
<dbReference type="SUPFAM" id="SSF53686">
    <property type="entry name" value="Tryptophan synthase beta subunit-like PLP-dependent enzymes"/>
    <property type="match status" value="1"/>
</dbReference>
<dbReference type="STRING" id="980561.A1359_11125"/>
<accession>A0A177N8Z5</accession>
<comment type="similarity">
    <text evidence="2">Belongs to the ACC deaminase/D-cysteine desulfhydrase family.</text>
</comment>
<keyword evidence="3 5" id="KW-0663">Pyridoxal phosphate</keyword>
<proteinExistence type="inferred from homology"/>
<evidence type="ECO:0000256" key="4">
    <source>
        <dbReference type="PIRSR" id="PIRSR006278-1"/>
    </source>
</evidence>
<dbReference type="GO" id="GO:0019148">
    <property type="term" value="F:D-cysteine desulfhydrase activity"/>
    <property type="evidence" value="ECO:0007669"/>
    <property type="project" value="TreeGrafter"/>
</dbReference>
<sequence length="310" mass="34435">MGNQTGAVINLHPRLEALEKKFSASPLTQILDQALSARRVELWIKRDDLLHPIISGNKWRKLKYNLNHALNNQADTLISMGGAYSNHLHALAFAGQQLGLKTVAFVRGERPAQLNPTLIDLQQWGMQLNFVSRSDYRQLRQYKNYHSLPDLVSGQYWLPEGGASDLALQGVAEIMSELKQQFDLLMVACGTGATLAGLITAAPVDMQILGVAALKGGDFLNADVKQLLPQAITQQNWQILLDYHFGGFAKYTPELKLFMHQFAAKHGVALDPIYTGKLLFAFYDLLNQGYFKPGQRILLLHTGGLQGARD</sequence>
<comment type="caution">
    <text evidence="7">The sequence shown here is derived from an EMBL/GenBank/DDBJ whole genome shotgun (WGS) entry which is preliminary data.</text>
</comment>
<dbReference type="RefSeq" id="WP_083960622.1">
    <property type="nucleotide sequence ID" value="NZ_LUUI01000111.1"/>
</dbReference>
<keyword evidence="8" id="KW-1185">Reference proteome</keyword>
<dbReference type="PIRSF" id="PIRSF006278">
    <property type="entry name" value="ACCD_DCysDesulf"/>
    <property type="match status" value="1"/>
</dbReference>
<dbReference type="OrthoDB" id="9801249at2"/>
<protein>
    <submittedName>
        <fullName evidence="7">1-aminocyclopropane-1-carboxylate deaminase</fullName>
    </submittedName>
</protein>
<gene>
    <name evidence="7" type="ORF">A1359_11125</name>
</gene>
<dbReference type="EMBL" id="LUUI01000111">
    <property type="protein sequence ID" value="OAI14365.1"/>
    <property type="molecule type" value="Genomic_DNA"/>
</dbReference>
<feature type="modified residue" description="N6-(pyridoxal phosphate)lysine" evidence="5">
    <location>
        <position position="58"/>
    </location>
</feature>
<comment type="cofactor">
    <cofactor evidence="1">
        <name>pyridoxal 5'-phosphate</name>
        <dbReference type="ChEBI" id="CHEBI:597326"/>
    </cofactor>
</comment>
<feature type="domain" description="Tryptophan synthase beta chain-like PALP" evidence="6">
    <location>
        <begin position="37"/>
        <end position="303"/>
    </location>
</feature>
<dbReference type="Pfam" id="PF00291">
    <property type="entry name" value="PALP"/>
    <property type="match status" value="1"/>
</dbReference>
<name>A0A177N8Z5_9GAMM</name>
<dbReference type="PANTHER" id="PTHR43780">
    <property type="entry name" value="1-AMINOCYCLOPROPANE-1-CARBOXYLATE DEAMINASE-RELATED"/>
    <property type="match status" value="1"/>
</dbReference>
<dbReference type="InterPro" id="IPR036052">
    <property type="entry name" value="TrpB-like_PALP_sf"/>
</dbReference>
<evidence type="ECO:0000256" key="1">
    <source>
        <dbReference type="ARBA" id="ARBA00001933"/>
    </source>
</evidence>
<organism evidence="7 8">
    <name type="scientific">Methylomonas lenta</name>
    <dbReference type="NCBI Taxonomy" id="980561"/>
    <lineage>
        <taxon>Bacteria</taxon>
        <taxon>Pseudomonadati</taxon>
        <taxon>Pseudomonadota</taxon>
        <taxon>Gammaproteobacteria</taxon>
        <taxon>Methylococcales</taxon>
        <taxon>Methylococcaceae</taxon>
        <taxon>Methylomonas</taxon>
    </lineage>
</organism>
<dbReference type="Proteomes" id="UP000078476">
    <property type="component" value="Unassembled WGS sequence"/>
</dbReference>